<accession>A0A1A6BE24</accession>
<protein>
    <submittedName>
        <fullName evidence="2">SAM-dependent methyltransferase</fullName>
    </submittedName>
</protein>
<dbReference type="RefSeq" id="WP_065135109.1">
    <property type="nucleotide sequence ID" value="NZ_MAEM01000358.1"/>
</dbReference>
<name>A0A1A6BE24_MYCGO</name>
<dbReference type="GO" id="GO:0032259">
    <property type="term" value="P:methylation"/>
    <property type="evidence" value="ECO:0007669"/>
    <property type="project" value="UniProtKB-KW"/>
</dbReference>
<dbReference type="AlphaFoldDB" id="A0A1A6BE24"/>
<dbReference type="Pfam" id="PF08241">
    <property type="entry name" value="Methyltransf_11"/>
    <property type="match status" value="1"/>
</dbReference>
<dbReference type="InterPro" id="IPR029063">
    <property type="entry name" value="SAM-dependent_MTases_sf"/>
</dbReference>
<dbReference type="SUPFAM" id="SSF53335">
    <property type="entry name" value="S-adenosyl-L-methionine-dependent methyltransferases"/>
    <property type="match status" value="1"/>
</dbReference>
<evidence type="ECO:0000313" key="3">
    <source>
        <dbReference type="Proteomes" id="UP000093757"/>
    </source>
</evidence>
<dbReference type="Proteomes" id="UP000093757">
    <property type="component" value="Unassembled WGS sequence"/>
</dbReference>
<dbReference type="PANTHER" id="PTHR43591:SF24">
    <property type="entry name" value="2-METHOXY-6-POLYPRENYL-1,4-BENZOQUINOL METHYLASE, MITOCHONDRIAL"/>
    <property type="match status" value="1"/>
</dbReference>
<reference evidence="2 3" key="1">
    <citation type="submission" date="2016-06" db="EMBL/GenBank/DDBJ databases">
        <authorList>
            <person name="Kjaerup R.B."/>
            <person name="Dalgaard T.S."/>
            <person name="Juul-Madsen H.R."/>
        </authorList>
    </citation>
    <scope>NUCLEOTIDE SEQUENCE [LARGE SCALE GENOMIC DNA]</scope>
    <source>
        <strain evidence="2 3">1245752.6</strain>
    </source>
</reference>
<dbReference type="OrthoDB" id="529208at2"/>
<sequence>MNVRDAVMAGIAKQLGHPSGLRGRFVGVALNRGNRRFVNAAAQALEPRETDEVADVGFGGGVGLKFLLARAGRSGRVHGVEISDTMLAAAARRYRRDIADGRLTLHEGSLTQLPFADGQLSGVITVNTIYFVPELDRACAELVRVVNTSGRIVIGLVDPDAMAKMPPTRHGFCIRPVAEVIDTLRAAGLTVEYRRIDQGFPPFHLLIGTPVAKRQ</sequence>
<evidence type="ECO:0000313" key="2">
    <source>
        <dbReference type="EMBL" id="OBS00563.1"/>
    </source>
</evidence>
<proteinExistence type="predicted"/>
<gene>
    <name evidence="2" type="ORF">A9W98_24370</name>
</gene>
<dbReference type="PANTHER" id="PTHR43591">
    <property type="entry name" value="METHYLTRANSFERASE"/>
    <property type="match status" value="1"/>
</dbReference>
<dbReference type="CDD" id="cd02440">
    <property type="entry name" value="AdoMet_MTases"/>
    <property type="match status" value="1"/>
</dbReference>
<keyword evidence="2" id="KW-0808">Transferase</keyword>
<feature type="domain" description="Methyltransferase type 11" evidence="1">
    <location>
        <begin position="55"/>
        <end position="154"/>
    </location>
</feature>
<keyword evidence="2" id="KW-0489">Methyltransferase</keyword>
<dbReference type="InterPro" id="IPR013216">
    <property type="entry name" value="Methyltransf_11"/>
</dbReference>
<dbReference type="EMBL" id="MAEM01000358">
    <property type="protein sequence ID" value="OBS00563.1"/>
    <property type="molecule type" value="Genomic_DNA"/>
</dbReference>
<dbReference type="Gene3D" id="3.40.50.150">
    <property type="entry name" value="Vaccinia Virus protein VP39"/>
    <property type="match status" value="1"/>
</dbReference>
<organism evidence="2 3">
    <name type="scientific">Mycobacterium gordonae</name>
    <dbReference type="NCBI Taxonomy" id="1778"/>
    <lineage>
        <taxon>Bacteria</taxon>
        <taxon>Bacillati</taxon>
        <taxon>Actinomycetota</taxon>
        <taxon>Actinomycetes</taxon>
        <taxon>Mycobacteriales</taxon>
        <taxon>Mycobacteriaceae</taxon>
        <taxon>Mycobacterium</taxon>
    </lineage>
</organism>
<evidence type="ECO:0000259" key="1">
    <source>
        <dbReference type="Pfam" id="PF08241"/>
    </source>
</evidence>
<comment type="caution">
    <text evidence="2">The sequence shown here is derived from an EMBL/GenBank/DDBJ whole genome shotgun (WGS) entry which is preliminary data.</text>
</comment>
<dbReference type="GO" id="GO:0008757">
    <property type="term" value="F:S-adenosylmethionine-dependent methyltransferase activity"/>
    <property type="evidence" value="ECO:0007669"/>
    <property type="project" value="InterPro"/>
</dbReference>